<dbReference type="Pfam" id="PF05025">
    <property type="entry name" value="RbsD_FucU"/>
    <property type="match status" value="1"/>
</dbReference>
<evidence type="ECO:0000256" key="1">
    <source>
        <dbReference type="ARBA" id="ARBA00000223"/>
    </source>
</evidence>
<dbReference type="NCBIfam" id="NF008761">
    <property type="entry name" value="PRK11797.1"/>
    <property type="match status" value="1"/>
</dbReference>
<dbReference type="GO" id="GO:0005829">
    <property type="term" value="C:cytosol"/>
    <property type="evidence" value="ECO:0007669"/>
    <property type="project" value="TreeGrafter"/>
</dbReference>
<evidence type="ECO:0000313" key="7">
    <source>
        <dbReference type="EMBL" id="KGQ34457.1"/>
    </source>
</evidence>
<feature type="binding site" evidence="6">
    <location>
        <begin position="128"/>
        <end position="130"/>
    </location>
    <ligand>
        <name>substrate</name>
    </ligand>
</feature>
<evidence type="ECO:0000256" key="2">
    <source>
        <dbReference type="ARBA" id="ARBA00012862"/>
    </source>
</evidence>
<comment type="function">
    <text evidence="6">Catalyzes the interconversion of beta-pyran and beta-furan forms of D-ribose.</text>
</comment>
<feature type="active site" description="Proton donor" evidence="6">
    <location>
        <position position="20"/>
    </location>
</feature>
<dbReference type="AlphaFoldDB" id="A0A0A2XTQ6"/>
<feature type="binding site" evidence="6">
    <location>
        <position position="28"/>
    </location>
    <ligand>
        <name>substrate</name>
    </ligand>
</feature>
<name>A0A0A2XTQ6_9PAST</name>
<dbReference type="InterPro" id="IPR023064">
    <property type="entry name" value="D-ribose_pyranase"/>
</dbReference>
<dbReference type="Proteomes" id="UP000030418">
    <property type="component" value="Unassembled WGS sequence"/>
</dbReference>
<evidence type="ECO:0000256" key="5">
    <source>
        <dbReference type="ARBA" id="ARBA00023277"/>
    </source>
</evidence>
<comment type="catalytic activity">
    <reaction evidence="1 6">
        <text>beta-D-ribopyranose = beta-D-ribofuranose</text>
        <dbReference type="Rhea" id="RHEA:25432"/>
        <dbReference type="ChEBI" id="CHEBI:27476"/>
        <dbReference type="ChEBI" id="CHEBI:47002"/>
        <dbReference type="EC" id="5.4.99.62"/>
    </reaction>
</comment>
<dbReference type="GO" id="GO:0062193">
    <property type="term" value="F:D-ribose pyranase activity"/>
    <property type="evidence" value="ECO:0007669"/>
    <property type="project" value="UniProtKB-EC"/>
</dbReference>
<evidence type="ECO:0000313" key="8">
    <source>
        <dbReference type="Proteomes" id="UP000030418"/>
    </source>
</evidence>
<comment type="caution">
    <text evidence="7">The sequence shown here is derived from an EMBL/GenBank/DDBJ whole genome shotgun (WGS) entry which is preliminary data.</text>
</comment>
<protein>
    <recommendedName>
        <fullName evidence="2 6">D-ribose pyranase</fullName>
        <ecNumber evidence="2 6">5.4.99.62</ecNumber>
    </recommendedName>
</protein>
<organism evidence="7 8">
    <name type="scientific">Gallibacterium genomosp. 2</name>
    <dbReference type="NCBI Taxonomy" id="155517"/>
    <lineage>
        <taxon>Bacteria</taxon>
        <taxon>Pseudomonadati</taxon>
        <taxon>Pseudomonadota</taxon>
        <taxon>Gammaproteobacteria</taxon>
        <taxon>Pasteurellales</taxon>
        <taxon>Pasteurellaceae</taxon>
        <taxon>Gallibacterium</taxon>
    </lineage>
</organism>
<comment type="subcellular location">
    <subcellularLocation>
        <location evidence="6">Cytoplasm</location>
    </subcellularLocation>
</comment>
<accession>A0A0A2XTQ6</accession>
<keyword evidence="8" id="KW-1185">Reference proteome</keyword>
<dbReference type="RefSeq" id="WP_039080689.1">
    <property type="nucleotide sequence ID" value="NZ_JPXY01000006.1"/>
</dbReference>
<evidence type="ECO:0000256" key="3">
    <source>
        <dbReference type="ARBA" id="ARBA00022490"/>
    </source>
</evidence>
<feature type="binding site" evidence="6">
    <location>
        <position position="106"/>
    </location>
    <ligand>
        <name>substrate</name>
    </ligand>
</feature>
<gene>
    <name evidence="6" type="primary">rbsD</name>
    <name evidence="7" type="ORF">P375_01040</name>
</gene>
<dbReference type="UniPathway" id="UPA00916">
    <property type="reaction ID" value="UER00888"/>
</dbReference>
<dbReference type="HAMAP" id="MF_01661">
    <property type="entry name" value="D_rib_pyranase"/>
    <property type="match status" value="1"/>
</dbReference>
<dbReference type="EC" id="5.4.99.62" evidence="2 6"/>
<dbReference type="GO" id="GO:0016872">
    <property type="term" value="F:intramolecular lyase activity"/>
    <property type="evidence" value="ECO:0007669"/>
    <property type="project" value="UniProtKB-UniRule"/>
</dbReference>
<dbReference type="InterPro" id="IPR023750">
    <property type="entry name" value="RbsD-like_sf"/>
</dbReference>
<dbReference type="EMBL" id="JPXY01000006">
    <property type="protein sequence ID" value="KGQ34457.1"/>
    <property type="molecule type" value="Genomic_DNA"/>
</dbReference>
<keyword evidence="4 6" id="KW-0413">Isomerase</keyword>
<evidence type="ECO:0000256" key="4">
    <source>
        <dbReference type="ARBA" id="ARBA00023235"/>
    </source>
</evidence>
<dbReference type="InterPro" id="IPR007721">
    <property type="entry name" value="RbsD_FucU"/>
</dbReference>
<keyword evidence="3 6" id="KW-0963">Cytoplasm</keyword>
<dbReference type="GO" id="GO:0019303">
    <property type="term" value="P:D-ribose catabolic process"/>
    <property type="evidence" value="ECO:0007669"/>
    <property type="project" value="UniProtKB-UniRule"/>
</dbReference>
<dbReference type="Gene3D" id="3.40.1650.10">
    <property type="entry name" value="RbsD-like domain"/>
    <property type="match status" value="1"/>
</dbReference>
<proteinExistence type="inferred from homology"/>
<reference evidence="7 8" key="1">
    <citation type="submission" date="2014-08" db="EMBL/GenBank/DDBJ databases">
        <title>Chaperone-usher fimbriae in a diverse selection of Gallibacterium genomes.</title>
        <authorList>
            <person name="Kudirkiene E."/>
            <person name="Bager R.J."/>
            <person name="Johnson T.J."/>
            <person name="Bojesen A.M."/>
        </authorList>
    </citation>
    <scope>NUCLEOTIDE SEQUENCE [LARGE SCALE GENOMIC DNA]</scope>
    <source>
        <strain evidence="7 8">CCM5976</strain>
    </source>
</reference>
<evidence type="ECO:0000256" key="6">
    <source>
        <dbReference type="HAMAP-Rule" id="MF_01661"/>
    </source>
</evidence>
<dbReference type="PANTHER" id="PTHR37831">
    <property type="entry name" value="D-RIBOSE PYRANASE"/>
    <property type="match status" value="1"/>
</dbReference>
<comment type="subunit">
    <text evidence="6">Homodecamer.</text>
</comment>
<dbReference type="GO" id="GO:0048029">
    <property type="term" value="F:monosaccharide binding"/>
    <property type="evidence" value="ECO:0007669"/>
    <property type="project" value="InterPro"/>
</dbReference>
<keyword evidence="5 6" id="KW-0119">Carbohydrate metabolism</keyword>
<dbReference type="SUPFAM" id="SSF102546">
    <property type="entry name" value="RbsD-like"/>
    <property type="match status" value="1"/>
</dbReference>
<dbReference type="PANTHER" id="PTHR37831:SF1">
    <property type="entry name" value="D-RIBOSE PYRANASE"/>
    <property type="match status" value="1"/>
</dbReference>
<comment type="pathway">
    <text evidence="6">Carbohydrate metabolism; D-ribose degradation; D-ribose 5-phosphate from beta-D-ribopyranose: step 1/2.</text>
</comment>
<sequence>MKKTGILNAQLSHLIATLGHTDFLTICDAGLPIPQQSERVDLALTPTIPSFLSVFDAVIEECFVERVVLAEEIKTHNQNIHNALLQRLSQLEQQQNNHIQIDYVSHQQFKQLSQASKGFVRSGECTPYANIIIGSGVPF</sequence>
<comment type="similarity">
    <text evidence="6">Belongs to the RbsD / FucU family. RbsD subfamily.</text>
</comment>